<accession>A0A7U5BEE9</accession>
<keyword evidence="1" id="KW-0732">Signal</keyword>
<reference evidence="3 4" key="2">
    <citation type="submission" date="2015-02" db="EMBL/GenBank/DDBJ databases">
        <title>The complete genome of Sphingomonas hengshuiensis sp. WHSC-8 isolated from soil of Hengshui Lake.</title>
        <authorList>
            <person name="Wei S."/>
            <person name="Guo J."/>
            <person name="Su C."/>
            <person name="Wu R."/>
            <person name="Zhang Z."/>
            <person name="Liang K."/>
            <person name="Li H."/>
            <person name="Wang T."/>
            <person name="Liu H."/>
            <person name="Zhang C."/>
            <person name="Li Z."/>
            <person name="Wang Q."/>
            <person name="Meng J."/>
        </authorList>
    </citation>
    <scope>NUCLEOTIDE SEQUENCE [LARGE SCALE GENOMIC DNA]</scope>
    <source>
        <strain evidence="3 4">WHSC-8</strain>
    </source>
</reference>
<evidence type="ECO:0000256" key="1">
    <source>
        <dbReference type="SAM" id="SignalP"/>
    </source>
</evidence>
<dbReference type="KEGG" id="sphi:TS85_00780"/>
<dbReference type="InterPro" id="IPR011059">
    <property type="entry name" value="Metal-dep_hydrolase_composite"/>
</dbReference>
<evidence type="ECO:0000313" key="3">
    <source>
        <dbReference type="EMBL" id="AJP70680.1"/>
    </source>
</evidence>
<feature type="domain" description="Amidohydrolase 3" evidence="2">
    <location>
        <begin position="77"/>
        <end position="569"/>
    </location>
</feature>
<sequence length="573" mass="61792">MGYVARKAWIVGALCTQLASSAWAQTPVTADVIFERGKIVTNAPGPETVEAVAILGGRIIAAGTTEQVHKLAGATTRIVDLKGRTVLPGFYDNHIHLGGSGADPRQQDWSAINSKADLLAALSARAAALPKGSWILGTLTNENMPQEKLPTRWEMDRVTPDHPVVLERGHITLGNSLTMKLSGVTDATPAPVGGDIDRNAKGQAIGWFREGAGKRMITSAMPPAPPNPDEVAEKGLKAQLEALLPLGITSINVAGMRPNTLRWIQQTYARWGEALPRSTVQLRLSPGHDSYDDPAKGVAASIAELENLSFITGFGGDRLRLGAVKMSIDGGFSAAAFYTIEPYPNHDDYHGVVRIDQDTLYKVAKRADALGWQLGIHAIGDAAVKMVVDVYARVLDEAPRADHRHFVHHLSVLPPEETLAKMEKYHILTASQPNFTYSLGPHNAAPALSAERLATNNPQMSLIRHNIEVSYGSDGMPTDPRVGIYAAVTRKGIDGKVYGPGEKVPLKDAIRMYTLAPAYLNFLEKERGSIEPGKVGDLVVLGQDILSVDPERIKEIPIDMTIVAGKVLYARAQ</sequence>
<dbReference type="GO" id="GO:0016810">
    <property type="term" value="F:hydrolase activity, acting on carbon-nitrogen (but not peptide) bonds"/>
    <property type="evidence" value="ECO:0007669"/>
    <property type="project" value="InterPro"/>
</dbReference>
<evidence type="ECO:0000259" key="2">
    <source>
        <dbReference type="Pfam" id="PF07969"/>
    </source>
</evidence>
<dbReference type="CDD" id="cd01300">
    <property type="entry name" value="YtcJ_like"/>
    <property type="match status" value="1"/>
</dbReference>
<dbReference type="InterPro" id="IPR032466">
    <property type="entry name" value="Metal_Hydrolase"/>
</dbReference>
<dbReference type="OrthoDB" id="9758793at2"/>
<gene>
    <name evidence="3" type="ORF">TS85_00780</name>
</gene>
<feature type="chain" id="PRO_5030802595" description="Amidohydrolase 3 domain-containing protein" evidence="1">
    <location>
        <begin position="25"/>
        <end position="573"/>
    </location>
</feature>
<proteinExistence type="predicted"/>
<dbReference type="AlphaFoldDB" id="A0A7U5BEE9"/>
<dbReference type="PANTHER" id="PTHR22642">
    <property type="entry name" value="IMIDAZOLONEPROPIONASE"/>
    <property type="match status" value="1"/>
</dbReference>
<dbReference type="InterPro" id="IPR033932">
    <property type="entry name" value="YtcJ-like"/>
</dbReference>
<dbReference type="SUPFAM" id="SSF51556">
    <property type="entry name" value="Metallo-dependent hydrolases"/>
    <property type="match status" value="1"/>
</dbReference>
<keyword evidence="4" id="KW-1185">Reference proteome</keyword>
<dbReference type="RefSeq" id="WP_044329830.1">
    <property type="nucleotide sequence ID" value="NZ_CP010836.1"/>
</dbReference>
<dbReference type="Gene3D" id="2.30.40.10">
    <property type="entry name" value="Urease, subunit C, domain 1"/>
    <property type="match status" value="1"/>
</dbReference>
<dbReference type="Gene3D" id="3.20.20.140">
    <property type="entry name" value="Metal-dependent hydrolases"/>
    <property type="match status" value="1"/>
</dbReference>
<feature type="signal peptide" evidence="1">
    <location>
        <begin position="1"/>
        <end position="24"/>
    </location>
</feature>
<reference evidence="3 4" key="1">
    <citation type="journal article" date="2015" name="Int. J. Syst. Evol. Microbiol.">
        <title>Sphingomonas hengshuiensis sp. nov., isolated from lake wetland.</title>
        <authorList>
            <person name="Wei S."/>
            <person name="Wang T."/>
            <person name="Liu H."/>
            <person name="Zhang C."/>
            <person name="Guo J."/>
            <person name="Wang Q."/>
            <person name="Liang K."/>
            <person name="Zhang Z."/>
        </authorList>
    </citation>
    <scope>NUCLEOTIDE SEQUENCE [LARGE SCALE GENOMIC DNA]</scope>
    <source>
        <strain evidence="3 4">WHSC-8</strain>
    </source>
</reference>
<dbReference type="PANTHER" id="PTHR22642:SF2">
    <property type="entry name" value="PROTEIN LONG AFTER FAR-RED 3"/>
    <property type="match status" value="1"/>
</dbReference>
<dbReference type="Gene3D" id="3.10.310.70">
    <property type="match status" value="1"/>
</dbReference>
<dbReference type="InterPro" id="IPR013108">
    <property type="entry name" value="Amidohydro_3"/>
</dbReference>
<name>A0A7U5BEE9_9SPHN</name>
<dbReference type="SUPFAM" id="SSF51338">
    <property type="entry name" value="Composite domain of metallo-dependent hydrolases"/>
    <property type="match status" value="1"/>
</dbReference>
<dbReference type="Pfam" id="PF07969">
    <property type="entry name" value="Amidohydro_3"/>
    <property type="match status" value="1"/>
</dbReference>
<evidence type="ECO:0000313" key="4">
    <source>
        <dbReference type="Proteomes" id="UP000032300"/>
    </source>
</evidence>
<protein>
    <recommendedName>
        <fullName evidence="2">Amidohydrolase 3 domain-containing protein</fullName>
    </recommendedName>
</protein>
<dbReference type="EMBL" id="CP010836">
    <property type="protein sequence ID" value="AJP70680.1"/>
    <property type="molecule type" value="Genomic_DNA"/>
</dbReference>
<organism evidence="3 4">
    <name type="scientific">Sphingomonas hengshuiensis</name>
    <dbReference type="NCBI Taxonomy" id="1609977"/>
    <lineage>
        <taxon>Bacteria</taxon>
        <taxon>Pseudomonadati</taxon>
        <taxon>Pseudomonadota</taxon>
        <taxon>Alphaproteobacteria</taxon>
        <taxon>Sphingomonadales</taxon>
        <taxon>Sphingomonadaceae</taxon>
        <taxon>Sphingomonas</taxon>
    </lineage>
</organism>
<dbReference type="Proteomes" id="UP000032300">
    <property type="component" value="Chromosome"/>
</dbReference>